<dbReference type="Proteomes" id="UP001222027">
    <property type="component" value="Unassembled WGS sequence"/>
</dbReference>
<dbReference type="AlphaFoldDB" id="A0AAV8PJX9"/>
<reference evidence="8 9" key="1">
    <citation type="submission" date="2022-12" db="EMBL/GenBank/DDBJ databases">
        <title>Chromosome-scale assembly of the Ensete ventricosum genome.</title>
        <authorList>
            <person name="Dussert Y."/>
            <person name="Stocks J."/>
            <person name="Wendawek A."/>
            <person name="Woldeyes F."/>
            <person name="Nichols R.A."/>
            <person name="Borrell J.S."/>
        </authorList>
    </citation>
    <scope>NUCLEOTIDE SEQUENCE [LARGE SCALE GENOMIC DNA]</scope>
    <source>
        <strain evidence="9">cv. Maze</strain>
        <tissue evidence="8">Seeds</tissue>
    </source>
</reference>
<dbReference type="PANTHER" id="PTHR19317">
    <property type="entry name" value="PRENYLATED RAB ACCEPTOR 1-RELATED"/>
    <property type="match status" value="1"/>
</dbReference>
<dbReference type="GO" id="GO:0005783">
    <property type="term" value="C:endoplasmic reticulum"/>
    <property type="evidence" value="ECO:0007669"/>
    <property type="project" value="TreeGrafter"/>
</dbReference>
<comment type="subcellular location">
    <subcellularLocation>
        <location evidence="2 7">Membrane</location>
        <topology evidence="2 7">Multi-pass membrane protein</topology>
    </subcellularLocation>
</comment>
<keyword evidence="4 7" id="KW-0812">Transmembrane</keyword>
<dbReference type="GO" id="GO:0016192">
    <property type="term" value="P:vesicle-mediated transport"/>
    <property type="evidence" value="ECO:0007669"/>
    <property type="project" value="TreeGrafter"/>
</dbReference>
<evidence type="ECO:0000256" key="4">
    <source>
        <dbReference type="ARBA" id="ARBA00022692"/>
    </source>
</evidence>
<accession>A0AAV8PJX9</accession>
<evidence type="ECO:0000313" key="8">
    <source>
        <dbReference type="EMBL" id="KAJ8457951.1"/>
    </source>
</evidence>
<gene>
    <name evidence="8" type="ORF">OPV22_030877</name>
</gene>
<dbReference type="PANTHER" id="PTHR19317:SF2">
    <property type="entry name" value="PRA1 FAMILY PROTEIN F2"/>
    <property type="match status" value="1"/>
</dbReference>
<name>A0AAV8PJX9_ENSVE</name>
<keyword evidence="9" id="KW-1185">Reference proteome</keyword>
<comment type="function">
    <text evidence="1 7">May be involved in both secretory and endocytic intracellular trafficking in the endosomal/prevacuolar compartments.</text>
</comment>
<feature type="transmembrane region" description="Helical" evidence="7">
    <location>
        <begin position="80"/>
        <end position="99"/>
    </location>
</feature>
<evidence type="ECO:0000313" key="9">
    <source>
        <dbReference type="Proteomes" id="UP001222027"/>
    </source>
</evidence>
<keyword evidence="6 7" id="KW-0472">Membrane</keyword>
<evidence type="ECO:0000256" key="1">
    <source>
        <dbReference type="ARBA" id="ARBA00002501"/>
    </source>
</evidence>
<dbReference type="GO" id="GO:0005794">
    <property type="term" value="C:Golgi apparatus"/>
    <property type="evidence" value="ECO:0007669"/>
    <property type="project" value="TreeGrafter"/>
</dbReference>
<evidence type="ECO:0000256" key="5">
    <source>
        <dbReference type="ARBA" id="ARBA00022989"/>
    </source>
</evidence>
<organism evidence="8 9">
    <name type="scientific">Ensete ventricosum</name>
    <name type="common">Abyssinian banana</name>
    <name type="synonym">Musa ensete</name>
    <dbReference type="NCBI Taxonomy" id="4639"/>
    <lineage>
        <taxon>Eukaryota</taxon>
        <taxon>Viridiplantae</taxon>
        <taxon>Streptophyta</taxon>
        <taxon>Embryophyta</taxon>
        <taxon>Tracheophyta</taxon>
        <taxon>Spermatophyta</taxon>
        <taxon>Magnoliopsida</taxon>
        <taxon>Liliopsida</taxon>
        <taxon>Zingiberales</taxon>
        <taxon>Musaceae</taxon>
        <taxon>Ensete</taxon>
    </lineage>
</organism>
<dbReference type="GO" id="GO:0016020">
    <property type="term" value="C:membrane"/>
    <property type="evidence" value="ECO:0007669"/>
    <property type="project" value="UniProtKB-SubCell"/>
</dbReference>
<evidence type="ECO:0000256" key="7">
    <source>
        <dbReference type="RuleBase" id="RU363107"/>
    </source>
</evidence>
<comment type="caution">
    <text evidence="8">The sequence shown here is derived from an EMBL/GenBank/DDBJ whole genome shotgun (WGS) entry which is preliminary data.</text>
</comment>
<dbReference type="EMBL" id="JAQQAF010000009">
    <property type="protein sequence ID" value="KAJ8457951.1"/>
    <property type="molecule type" value="Genomic_DNA"/>
</dbReference>
<protein>
    <recommendedName>
        <fullName evidence="7">PRA1 family protein</fullName>
    </recommendedName>
</protein>
<comment type="similarity">
    <text evidence="3 7">Belongs to the PRA1 family.</text>
</comment>
<keyword evidence="7" id="KW-0813">Transport</keyword>
<proteinExistence type="inferred from homology"/>
<sequence length="125" mass="13509">MASNRIQTNAARFSKNYVIIVLCHPLSLIVFVASMAAWLFFYFLRGEPLVVLGCVIRDRVVLMVLAAVTLVPLLKTNATANILISLSVGLLLVVVHAALRRTDDAIVDAEGPCYAAIGSAPASWR</sequence>
<dbReference type="InterPro" id="IPR004895">
    <property type="entry name" value="Prenylated_rab_accept_PRA1"/>
</dbReference>
<dbReference type="Pfam" id="PF03208">
    <property type="entry name" value="PRA1"/>
    <property type="match status" value="1"/>
</dbReference>
<evidence type="ECO:0000256" key="6">
    <source>
        <dbReference type="ARBA" id="ARBA00023136"/>
    </source>
</evidence>
<evidence type="ECO:0000256" key="3">
    <source>
        <dbReference type="ARBA" id="ARBA00006483"/>
    </source>
</evidence>
<keyword evidence="5 7" id="KW-1133">Transmembrane helix</keyword>
<feature type="transmembrane region" description="Helical" evidence="7">
    <location>
        <begin position="17"/>
        <end position="44"/>
    </location>
</feature>
<evidence type="ECO:0000256" key="2">
    <source>
        <dbReference type="ARBA" id="ARBA00004141"/>
    </source>
</evidence>